<evidence type="ECO:0000256" key="3">
    <source>
        <dbReference type="ARBA" id="ARBA00022490"/>
    </source>
</evidence>
<comment type="function">
    <text evidence="9">May play the central regulatory role in sporulation. It may be an element of the effector pathway responsible for the activation of sporulation genes in response to nutritional stress. Spo0A may act in concert with spo0H (a sigma factor) to control the expression of some genes that are critical to the sporulation process.</text>
</comment>
<dbReference type="GO" id="GO:0005737">
    <property type="term" value="C:cytoplasm"/>
    <property type="evidence" value="ECO:0007669"/>
    <property type="project" value="UniProtKB-SubCell"/>
</dbReference>
<dbReference type="PROSITE" id="PS01124">
    <property type="entry name" value="HTH_ARAC_FAMILY_2"/>
    <property type="match status" value="1"/>
</dbReference>
<dbReference type="KEGG" id="bpro:PMF13cell1_00942"/>
<gene>
    <name evidence="13" type="ORF">PMF13cell1_00942</name>
</gene>
<dbReference type="SUPFAM" id="SSF46689">
    <property type="entry name" value="Homeodomain-like"/>
    <property type="match status" value="2"/>
</dbReference>
<dbReference type="Gene3D" id="1.10.10.60">
    <property type="entry name" value="Homeodomain-like"/>
    <property type="match status" value="2"/>
</dbReference>
<proteinExistence type="predicted"/>
<dbReference type="GO" id="GO:0000160">
    <property type="term" value="P:phosphorelay signal transduction system"/>
    <property type="evidence" value="ECO:0007669"/>
    <property type="project" value="UniProtKB-KW"/>
</dbReference>
<feature type="domain" description="HTH araC/xylS-type" evidence="11">
    <location>
        <begin position="418"/>
        <end position="516"/>
    </location>
</feature>
<dbReference type="SMART" id="SM00448">
    <property type="entry name" value="REC"/>
    <property type="match status" value="1"/>
</dbReference>
<keyword evidence="5" id="KW-0902">Two-component regulatory system</keyword>
<keyword evidence="4 10" id="KW-0597">Phosphoprotein</keyword>
<evidence type="ECO:0000256" key="1">
    <source>
        <dbReference type="ARBA" id="ARBA00004496"/>
    </source>
</evidence>
<keyword evidence="6" id="KW-0805">Transcription regulation</keyword>
<dbReference type="Proteomes" id="UP000289794">
    <property type="component" value="Chromosome"/>
</dbReference>
<dbReference type="RefSeq" id="WP_130179974.1">
    <property type="nucleotide sequence ID" value="NZ_CP035945.1"/>
</dbReference>
<dbReference type="PANTHER" id="PTHR42713">
    <property type="entry name" value="HISTIDINE KINASE-RELATED"/>
    <property type="match status" value="1"/>
</dbReference>
<dbReference type="PROSITE" id="PS50110">
    <property type="entry name" value="RESPONSE_REGULATORY"/>
    <property type="match status" value="1"/>
</dbReference>
<comment type="subcellular location">
    <subcellularLocation>
        <location evidence="1">Cytoplasm</location>
    </subcellularLocation>
</comment>
<dbReference type="PANTHER" id="PTHR42713:SF3">
    <property type="entry name" value="TRANSCRIPTIONAL REGULATORY PROTEIN HPTR"/>
    <property type="match status" value="1"/>
</dbReference>
<dbReference type="Pfam" id="PF00072">
    <property type="entry name" value="Response_reg"/>
    <property type="match status" value="1"/>
</dbReference>
<evidence type="ECO:0000259" key="11">
    <source>
        <dbReference type="PROSITE" id="PS01124"/>
    </source>
</evidence>
<evidence type="ECO:0000256" key="6">
    <source>
        <dbReference type="ARBA" id="ARBA00023015"/>
    </source>
</evidence>
<dbReference type="InterPro" id="IPR001789">
    <property type="entry name" value="Sig_transdc_resp-reg_receiver"/>
</dbReference>
<dbReference type="InterPro" id="IPR051552">
    <property type="entry name" value="HptR"/>
</dbReference>
<keyword evidence="7" id="KW-0238">DNA-binding</keyword>
<evidence type="ECO:0000259" key="12">
    <source>
        <dbReference type="PROSITE" id="PS50110"/>
    </source>
</evidence>
<evidence type="ECO:0000256" key="9">
    <source>
        <dbReference type="ARBA" id="ARBA00024867"/>
    </source>
</evidence>
<dbReference type="CDD" id="cd17536">
    <property type="entry name" value="REC_YesN-like"/>
    <property type="match status" value="1"/>
</dbReference>
<feature type="domain" description="Response regulatory" evidence="12">
    <location>
        <begin position="3"/>
        <end position="120"/>
    </location>
</feature>
<keyword evidence="8" id="KW-0804">Transcription</keyword>
<organism evidence="13 14">
    <name type="scientific">Blautia producta</name>
    <dbReference type="NCBI Taxonomy" id="33035"/>
    <lineage>
        <taxon>Bacteria</taxon>
        <taxon>Bacillati</taxon>
        <taxon>Bacillota</taxon>
        <taxon>Clostridia</taxon>
        <taxon>Lachnospirales</taxon>
        <taxon>Lachnospiraceae</taxon>
        <taxon>Blautia</taxon>
    </lineage>
</organism>
<sequence length="521" mass="60023">MYKILIVDDEKMIRLGMKKVLPWESLGISEVYDAASGKEALGIIREKKPEIMISDIQMTEMTGLELIEEARKMVPELRVIVLTGYDNFEYARQSLRLQVQDFFLKPIEEEELARAVSKQVNYLEDLKAEEKNLRLLQRTQGTAEQTELEHYMRNLVHKREDMCGIMDNLREYYHIDTERDLKLMLIVPTLYMNQQPAEENFQAMSVKNICMGMVDAQERGITFSDDDSTIAIAWFEAETGDVVLDAIEELSDILRDEFDVKPKMVVGSAVHGFCNLFISYNDARYLLDNEKEGIRDIVQTFGAQNKADIFRDIYAELKCIMCANVGNTDYVMKAFNTFSKATQSYNLSPAMVRRNCFEIASALYFSYLGDSGEVESGKLDSLSKSLICADREEACEVTRMFISQLLCKEEENVHEIITKAKHYIDEHLTEELSVSNIAASLYITPNYFSRLFKRVTKEGCNEYIVRKRIEKAKSLLETTSMKTGKIAMMVGYRDTNYFSLAFKKHTGKSPTKYREEIQHFV</sequence>
<evidence type="ECO:0000256" key="4">
    <source>
        <dbReference type="ARBA" id="ARBA00022553"/>
    </source>
</evidence>
<dbReference type="GO" id="GO:0003700">
    <property type="term" value="F:DNA-binding transcription factor activity"/>
    <property type="evidence" value="ECO:0007669"/>
    <property type="project" value="InterPro"/>
</dbReference>
<protein>
    <recommendedName>
        <fullName evidence="2">Stage 0 sporulation protein A homolog</fullName>
    </recommendedName>
</protein>
<accession>A0A4P6LT35</accession>
<dbReference type="SUPFAM" id="SSF52172">
    <property type="entry name" value="CheY-like"/>
    <property type="match status" value="1"/>
</dbReference>
<feature type="modified residue" description="4-aspartylphosphate" evidence="10">
    <location>
        <position position="55"/>
    </location>
</feature>
<evidence type="ECO:0000256" key="5">
    <source>
        <dbReference type="ARBA" id="ARBA00023012"/>
    </source>
</evidence>
<evidence type="ECO:0000256" key="8">
    <source>
        <dbReference type="ARBA" id="ARBA00023163"/>
    </source>
</evidence>
<dbReference type="GO" id="GO:0043565">
    <property type="term" value="F:sequence-specific DNA binding"/>
    <property type="evidence" value="ECO:0007669"/>
    <property type="project" value="InterPro"/>
</dbReference>
<dbReference type="AlphaFoldDB" id="A0A4P6LT35"/>
<dbReference type="SMART" id="SM00342">
    <property type="entry name" value="HTH_ARAC"/>
    <property type="match status" value="1"/>
</dbReference>
<dbReference type="InterPro" id="IPR011006">
    <property type="entry name" value="CheY-like_superfamily"/>
</dbReference>
<keyword evidence="3" id="KW-0963">Cytoplasm</keyword>
<evidence type="ECO:0000256" key="2">
    <source>
        <dbReference type="ARBA" id="ARBA00018672"/>
    </source>
</evidence>
<name>A0A4P6LT35_9FIRM</name>
<reference evidence="13 14" key="1">
    <citation type="submission" date="2019-01" db="EMBL/GenBank/DDBJ databases">
        <title>PMF-metabolizing Aryl O-demethylase.</title>
        <authorList>
            <person name="Kim M."/>
        </authorList>
    </citation>
    <scope>NUCLEOTIDE SEQUENCE [LARGE SCALE GENOMIC DNA]</scope>
    <source>
        <strain evidence="13 14">PMF1</strain>
    </source>
</reference>
<evidence type="ECO:0000313" key="14">
    <source>
        <dbReference type="Proteomes" id="UP000289794"/>
    </source>
</evidence>
<dbReference type="InterPro" id="IPR009057">
    <property type="entry name" value="Homeodomain-like_sf"/>
</dbReference>
<dbReference type="InterPro" id="IPR018060">
    <property type="entry name" value="HTH_AraC"/>
</dbReference>
<dbReference type="EMBL" id="CP035945">
    <property type="protein sequence ID" value="QBE95421.1"/>
    <property type="molecule type" value="Genomic_DNA"/>
</dbReference>
<dbReference type="Gene3D" id="3.40.50.2300">
    <property type="match status" value="1"/>
</dbReference>
<evidence type="ECO:0000256" key="10">
    <source>
        <dbReference type="PROSITE-ProRule" id="PRU00169"/>
    </source>
</evidence>
<evidence type="ECO:0000313" key="13">
    <source>
        <dbReference type="EMBL" id="QBE95421.1"/>
    </source>
</evidence>
<dbReference type="Pfam" id="PF12833">
    <property type="entry name" value="HTH_18"/>
    <property type="match status" value="1"/>
</dbReference>
<evidence type="ECO:0000256" key="7">
    <source>
        <dbReference type="ARBA" id="ARBA00023125"/>
    </source>
</evidence>